<keyword evidence="3 8" id="KW-0812">Transmembrane</keyword>
<dbReference type="InterPro" id="IPR032675">
    <property type="entry name" value="LRR_dom_sf"/>
</dbReference>
<dbReference type="Pfam" id="PF00560">
    <property type="entry name" value="LRR_1"/>
    <property type="match status" value="8"/>
</dbReference>
<dbReference type="PANTHER" id="PTHR48065:SF75">
    <property type="entry name" value="LEUCINE-RICH REPEAT-CONTAINING N-TERMINAL PLANT-TYPE DOMAIN-CONTAINING PROTEIN"/>
    <property type="match status" value="1"/>
</dbReference>
<dbReference type="EMBL" id="AWUE01014775">
    <property type="protein sequence ID" value="OMP01415.1"/>
    <property type="molecule type" value="Genomic_DNA"/>
</dbReference>
<evidence type="ECO:0000256" key="3">
    <source>
        <dbReference type="ARBA" id="ARBA00022692"/>
    </source>
</evidence>
<dbReference type="Proteomes" id="UP000187203">
    <property type="component" value="Unassembled WGS sequence"/>
</dbReference>
<dbReference type="AlphaFoldDB" id="A0A1R3K2V1"/>
<dbReference type="Pfam" id="PF08263">
    <property type="entry name" value="LRRNT_2"/>
    <property type="match status" value="1"/>
</dbReference>
<dbReference type="InterPro" id="IPR003591">
    <property type="entry name" value="Leu-rich_rpt_typical-subtyp"/>
</dbReference>
<evidence type="ECO:0000256" key="6">
    <source>
        <dbReference type="ARBA" id="ARBA00023136"/>
    </source>
</evidence>
<keyword evidence="12" id="KW-1185">Reference proteome</keyword>
<feature type="domain" description="Leucine-rich repeat-containing N-terminal plant-type" evidence="10">
    <location>
        <begin position="24"/>
        <end position="71"/>
    </location>
</feature>
<dbReference type="OrthoDB" id="4691307at2759"/>
<keyword evidence="9" id="KW-0732">Signal</keyword>
<feature type="transmembrane region" description="Helical" evidence="8">
    <location>
        <begin position="776"/>
        <end position="799"/>
    </location>
</feature>
<dbReference type="SUPFAM" id="SSF52058">
    <property type="entry name" value="L domain-like"/>
    <property type="match status" value="2"/>
</dbReference>
<name>A0A1R3K2V1_9ROSI</name>
<evidence type="ECO:0000256" key="4">
    <source>
        <dbReference type="ARBA" id="ARBA00022737"/>
    </source>
</evidence>
<keyword evidence="4" id="KW-0677">Repeat</keyword>
<keyword evidence="5 8" id="KW-1133">Transmembrane helix</keyword>
<evidence type="ECO:0000256" key="8">
    <source>
        <dbReference type="SAM" id="Phobius"/>
    </source>
</evidence>
<dbReference type="GO" id="GO:0016020">
    <property type="term" value="C:membrane"/>
    <property type="evidence" value="ECO:0007669"/>
    <property type="project" value="UniProtKB-SubCell"/>
</dbReference>
<dbReference type="FunFam" id="3.80.10.10:FF:000095">
    <property type="entry name" value="LRR receptor-like serine/threonine-protein kinase GSO1"/>
    <property type="match status" value="2"/>
</dbReference>
<comment type="caution">
    <text evidence="11">The sequence shown here is derived from an EMBL/GenBank/DDBJ whole genome shotgun (WGS) entry which is preliminary data.</text>
</comment>
<feature type="chain" id="PRO_5013385875" description="Leucine-rich repeat-containing N-terminal plant-type domain-containing protein" evidence="9">
    <location>
        <begin position="22"/>
        <end position="826"/>
    </location>
</feature>
<evidence type="ECO:0000256" key="2">
    <source>
        <dbReference type="ARBA" id="ARBA00022614"/>
    </source>
</evidence>
<organism evidence="11 12">
    <name type="scientific">Corchorus olitorius</name>
    <dbReference type="NCBI Taxonomy" id="93759"/>
    <lineage>
        <taxon>Eukaryota</taxon>
        <taxon>Viridiplantae</taxon>
        <taxon>Streptophyta</taxon>
        <taxon>Embryophyta</taxon>
        <taxon>Tracheophyta</taxon>
        <taxon>Spermatophyta</taxon>
        <taxon>Magnoliopsida</taxon>
        <taxon>eudicotyledons</taxon>
        <taxon>Gunneridae</taxon>
        <taxon>Pentapetalae</taxon>
        <taxon>rosids</taxon>
        <taxon>malvids</taxon>
        <taxon>Malvales</taxon>
        <taxon>Malvaceae</taxon>
        <taxon>Grewioideae</taxon>
        <taxon>Apeibeae</taxon>
        <taxon>Corchorus</taxon>
    </lineage>
</organism>
<dbReference type="PANTHER" id="PTHR48065">
    <property type="entry name" value="OS10G0469600 PROTEIN"/>
    <property type="match status" value="1"/>
</dbReference>
<keyword evidence="6 8" id="KW-0472">Membrane</keyword>
<sequence length="826" mass="92285">MGKSLLVLSFIVLVFFDGHNGCLEEERKALLELKKAFVDDSDDSLLPSSWKNIHDPESNSDCCSWERVTCNSTTGHVIELSLRHLKLGEAAIVKTSGNWSQISLFQSFQQLRFSICPPIAFLTGMQPQLRKLEYVDFSQNRFNKGIMKALRALPFLTYVDLSRNNMEGPLIADDLDQLTNLEVLNLRGNFLNGIFPFTGLCELKSLEELDLSFNYDLQGTLPPCLNNLTSLKVLDLSVNQFNGTISCDLLSTSLQELILSTNSFEGNLPPCLNNSISLKVLDLSLNLFGGTIPCDLLSSSLQWLVLQGNSLEGNLPQCLNNWTSLNLLDLSWNQFSGNISSNLLSSLTSLEYIDVSHNYFQGMLSFNSTTYHSNLRVVILGMETNIPETNNLHVDMENNGGSGIALSQLEILSLSNCNLNSIPKVVYSLHQLKVIFPIGGLKDLMSLDLSFNNFTGEVPKELVADCTNLRVLISSDNNFSGQIFSAHFNLSNLWFLKLNNNHFTRSLTDVNFELLEEITLFDVSNNNLTGKVPRSFANLHSRNNRLSGSIPVELVGVGIPNIKILMLANNGLSGSIPEHLCDLKYISMMDLSNNSFSSSIPSCFNNITFGSMFPGDVPRHLNLGRHFRIHVRAGSIKQQFDRTIPWSIGDLSSIRALNLSHNHLIGPIPISLSNLSEIESLDLSYNNLSGEIPFDLTRLHSLGAFSVAHNNFSGKVPDVPQLSTFDESSHAGNPFLCGKPLPKSCTRSVDDEDDEPRQSGASADQSEGKWYEVDRISFFGSLAATYIMVLLGLVTFLYINPYWRRRWFNFIQDFFDSCYYYVYRCF</sequence>
<dbReference type="InterPro" id="IPR013210">
    <property type="entry name" value="LRR_N_plant-typ"/>
</dbReference>
<evidence type="ECO:0000313" key="11">
    <source>
        <dbReference type="EMBL" id="OMP01415.1"/>
    </source>
</evidence>
<dbReference type="PROSITE" id="PS51450">
    <property type="entry name" value="LRR"/>
    <property type="match status" value="1"/>
</dbReference>
<evidence type="ECO:0000256" key="5">
    <source>
        <dbReference type="ARBA" id="ARBA00022989"/>
    </source>
</evidence>
<evidence type="ECO:0000256" key="7">
    <source>
        <dbReference type="SAM" id="MobiDB-lite"/>
    </source>
</evidence>
<evidence type="ECO:0000256" key="9">
    <source>
        <dbReference type="SAM" id="SignalP"/>
    </source>
</evidence>
<proteinExistence type="predicted"/>
<reference evidence="12" key="1">
    <citation type="submission" date="2013-09" db="EMBL/GenBank/DDBJ databases">
        <title>Corchorus olitorius genome sequencing.</title>
        <authorList>
            <person name="Alam M."/>
            <person name="Haque M.S."/>
            <person name="Islam M.S."/>
            <person name="Emdad E.M."/>
            <person name="Islam M.M."/>
            <person name="Ahmed B."/>
            <person name="Halim A."/>
            <person name="Hossen Q.M.M."/>
            <person name="Hossain M.Z."/>
            <person name="Ahmed R."/>
            <person name="Khan M.M."/>
            <person name="Islam R."/>
            <person name="Rashid M.M."/>
            <person name="Khan S.A."/>
            <person name="Rahman M.S."/>
            <person name="Alam M."/>
            <person name="Yahiya A.S."/>
            <person name="Khan M.S."/>
            <person name="Azam M.S."/>
            <person name="Haque T."/>
            <person name="Lashkar M.Z.H."/>
            <person name="Akhand A.I."/>
            <person name="Morshed G."/>
            <person name="Roy S."/>
            <person name="Uddin K.S."/>
            <person name="Rabeya T."/>
            <person name="Hossain A.S."/>
            <person name="Chowdhury A."/>
            <person name="Snigdha A.R."/>
            <person name="Mortoza M.S."/>
            <person name="Matin S.A."/>
            <person name="Hoque S.M.E."/>
            <person name="Islam M.K."/>
            <person name="Roy D.K."/>
            <person name="Haider R."/>
            <person name="Moosa M.M."/>
            <person name="Elias S.M."/>
            <person name="Hasan A.M."/>
            <person name="Jahan S."/>
            <person name="Shafiuddin M."/>
            <person name="Mahmood N."/>
            <person name="Shommy N.S."/>
        </authorList>
    </citation>
    <scope>NUCLEOTIDE SEQUENCE [LARGE SCALE GENOMIC DNA]</scope>
    <source>
        <strain evidence="12">cv. O-4</strain>
    </source>
</reference>
<evidence type="ECO:0000259" key="10">
    <source>
        <dbReference type="Pfam" id="PF08263"/>
    </source>
</evidence>
<feature type="signal peptide" evidence="9">
    <location>
        <begin position="1"/>
        <end position="21"/>
    </location>
</feature>
<evidence type="ECO:0000313" key="12">
    <source>
        <dbReference type="Proteomes" id="UP000187203"/>
    </source>
</evidence>
<evidence type="ECO:0000256" key="1">
    <source>
        <dbReference type="ARBA" id="ARBA00004167"/>
    </source>
</evidence>
<dbReference type="STRING" id="93759.A0A1R3K2V1"/>
<dbReference type="Gene3D" id="3.80.10.10">
    <property type="entry name" value="Ribonuclease Inhibitor"/>
    <property type="match status" value="4"/>
</dbReference>
<feature type="region of interest" description="Disordered" evidence="7">
    <location>
        <begin position="746"/>
        <end position="766"/>
    </location>
</feature>
<gene>
    <name evidence="11" type="ORF">COLO4_11886</name>
</gene>
<comment type="subcellular location">
    <subcellularLocation>
        <location evidence="1">Membrane</location>
        <topology evidence="1">Single-pass membrane protein</topology>
    </subcellularLocation>
</comment>
<accession>A0A1R3K2V1</accession>
<dbReference type="InterPro" id="IPR001611">
    <property type="entry name" value="Leu-rich_rpt"/>
</dbReference>
<keyword evidence="2" id="KW-0433">Leucine-rich repeat</keyword>
<dbReference type="SMART" id="SM00369">
    <property type="entry name" value="LRR_TYP"/>
    <property type="match status" value="9"/>
</dbReference>
<protein>
    <recommendedName>
        <fullName evidence="10">Leucine-rich repeat-containing N-terminal plant-type domain-containing protein</fullName>
    </recommendedName>
</protein>